<dbReference type="SUPFAM" id="SSF53639">
    <property type="entry name" value="AraD/HMP-PK domain-like"/>
    <property type="match status" value="1"/>
</dbReference>
<dbReference type="InterPro" id="IPR036409">
    <property type="entry name" value="Aldolase_II/adducin_N_sf"/>
</dbReference>
<evidence type="ECO:0000259" key="6">
    <source>
        <dbReference type="Pfam" id="PF10120"/>
    </source>
</evidence>
<dbReference type="Proteomes" id="UP000288215">
    <property type="component" value="Unassembled WGS sequence"/>
</dbReference>
<accession>A0A444L8F3</accession>
<dbReference type="InterPro" id="IPR019293">
    <property type="entry name" value="ThiN"/>
</dbReference>
<dbReference type="InterPro" id="IPR029056">
    <property type="entry name" value="Ribokinase-like"/>
</dbReference>
<dbReference type="GO" id="GO:0008972">
    <property type="term" value="F:phosphomethylpyrimidine kinase activity"/>
    <property type="evidence" value="ECO:0007669"/>
    <property type="project" value="InterPro"/>
</dbReference>
<dbReference type="Gene3D" id="3.40.1190.20">
    <property type="match status" value="1"/>
</dbReference>
<dbReference type="InterPro" id="IPR013749">
    <property type="entry name" value="PM/HMP-P_kinase-1"/>
</dbReference>
<evidence type="ECO:0000313" key="8">
    <source>
        <dbReference type="Proteomes" id="UP000288215"/>
    </source>
</evidence>
<comment type="caution">
    <text evidence="7">The sequence shown here is derived from an EMBL/GenBank/DDBJ whole genome shotgun (WGS) entry which is preliminary data.</text>
</comment>
<name>A0A444L8F3_METS7</name>
<evidence type="ECO:0000256" key="2">
    <source>
        <dbReference type="ARBA" id="ARBA00022741"/>
    </source>
</evidence>
<dbReference type="Pfam" id="PF08543">
    <property type="entry name" value="Phos_pyr_kin"/>
    <property type="match status" value="1"/>
</dbReference>
<keyword evidence="1" id="KW-0808">Transferase</keyword>
<dbReference type="SUPFAM" id="SSF53613">
    <property type="entry name" value="Ribokinase-like"/>
    <property type="match status" value="1"/>
</dbReference>
<dbReference type="Gene3D" id="3.40.225.10">
    <property type="entry name" value="Class II aldolase/adducin N-terminal domain"/>
    <property type="match status" value="1"/>
</dbReference>
<gene>
    <name evidence="7" type="ORF">Metus_0617</name>
</gene>
<keyword evidence="4" id="KW-0067">ATP-binding</keyword>
<dbReference type="EMBL" id="RXGA01000002">
    <property type="protein sequence ID" value="RWX73838.1"/>
    <property type="molecule type" value="Genomic_DNA"/>
</dbReference>
<dbReference type="AlphaFoldDB" id="A0A444L8F3"/>
<dbReference type="PANTHER" id="PTHR20858">
    <property type="entry name" value="PHOSPHOMETHYLPYRIMIDINE KINASE"/>
    <property type="match status" value="1"/>
</dbReference>
<evidence type="ECO:0000256" key="4">
    <source>
        <dbReference type="ARBA" id="ARBA00022840"/>
    </source>
</evidence>
<protein>
    <submittedName>
        <fullName evidence="7">Hydroxymethylpyrimidine phosphate kinase ThiD</fullName>
    </submittedName>
</protein>
<proteinExistence type="predicted"/>
<evidence type="ECO:0000256" key="3">
    <source>
        <dbReference type="ARBA" id="ARBA00022777"/>
    </source>
</evidence>
<feature type="domain" description="Thiamine-phosphate synthase ThiN" evidence="6">
    <location>
        <begin position="278"/>
        <end position="447"/>
    </location>
</feature>
<dbReference type="FunFam" id="3.40.1190.20:FF:000003">
    <property type="entry name" value="Phosphomethylpyrimidine kinase ThiD"/>
    <property type="match status" value="1"/>
</dbReference>
<dbReference type="Pfam" id="PF10120">
    <property type="entry name" value="ThiN"/>
    <property type="match status" value="1"/>
</dbReference>
<reference evidence="7 8" key="1">
    <citation type="submission" date="2018-12" db="EMBL/GenBank/DDBJ databases">
        <title>The complete genome of the methanogenic archaea of the candidate phylum Verstraetearchaeota, obtained from the metagenome of underground thermal water.</title>
        <authorList>
            <person name="Kadnikov V.V."/>
            <person name="Mardanov A.V."/>
            <person name="Beletsky A.V."/>
            <person name="Karnachuk O.V."/>
            <person name="Ravin N.V."/>
        </authorList>
    </citation>
    <scope>NUCLEOTIDE SEQUENCE [LARGE SCALE GENOMIC DNA]</scope>
    <source>
        <strain evidence="7">Ch88</strain>
    </source>
</reference>
<evidence type="ECO:0000259" key="5">
    <source>
        <dbReference type="Pfam" id="PF08543"/>
    </source>
</evidence>
<dbReference type="GO" id="GO:0009228">
    <property type="term" value="P:thiamine biosynthetic process"/>
    <property type="evidence" value="ECO:0007669"/>
    <property type="project" value="InterPro"/>
</dbReference>
<keyword evidence="3 7" id="KW-0418">Kinase</keyword>
<evidence type="ECO:0000256" key="1">
    <source>
        <dbReference type="ARBA" id="ARBA00022679"/>
    </source>
</evidence>
<sequence>MTKISPTPVVLTIAGSDSGGGAGIQADLKTFAALGVHGTSAITTVTAQDTTGVSAVHEIPPETVRLQIDAVVRDMGVMFAKTGMLSSSPIISEVSKAIAEYGLKAVVDPVMVAKSGAPLLRKEAVASLKEQLIPLAHVLTPNVEEASALTKMEISSIEDVLRAGDLLLDMGARHVVIKGGHLPGEPVDTLFSRGSPPVFYMGERIPSKTTHGTGCTFSAAIASYLALGNSVADAVGMAKRFVRNAILYGLEVGKGVGPVNPISNLEVDAEKFRVVASVTDALCLLESSEYAPLLSPECQINLAMSLPLRYALGVESVCGIPGRISNAGGRLKPASSPAFGGSRHVASAILSAMRYDPEMRSAMNIRYSEEMLGVLKELGYSHSSYDRTKEPPEVKASEGASVPWGIQEAIKAHGGIPDVIYHTGDWGKEPMMLIFGRDAVEVATKAIRIARRLSQPLSAGTPSG</sequence>
<dbReference type="PANTHER" id="PTHR20858:SF17">
    <property type="entry name" value="HYDROXYMETHYLPYRIMIDINE_PHOSPHOMETHYLPYRIMIDINE KINASE THI20-RELATED"/>
    <property type="match status" value="1"/>
</dbReference>
<keyword evidence="2" id="KW-0547">Nucleotide-binding</keyword>
<dbReference type="GO" id="GO:0008902">
    <property type="term" value="F:hydroxymethylpyrimidine kinase activity"/>
    <property type="evidence" value="ECO:0007669"/>
    <property type="project" value="TreeGrafter"/>
</dbReference>
<dbReference type="GO" id="GO:0005829">
    <property type="term" value="C:cytosol"/>
    <property type="evidence" value="ECO:0007669"/>
    <property type="project" value="TreeGrafter"/>
</dbReference>
<dbReference type="InterPro" id="IPR004399">
    <property type="entry name" value="HMP/HMP-P_kinase_dom"/>
</dbReference>
<organism evidence="7 8">
    <name type="scientific">Methanosuratincola subterraneus</name>
    <dbReference type="NCBI Taxonomy" id="2593994"/>
    <lineage>
        <taxon>Archaea</taxon>
        <taxon>Thermoproteota</taxon>
        <taxon>Methanosuratincolia</taxon>
        <taxon>Candidatus Methanomethylicales</taxon>
        <taxon>Candidatus Methanomethylicaceae</taxon>
        <taxon>Candidatus Methanosuratincola (ex Vanwonterghem et al. 2016)</taxon>
    </lineage>
</organism>
<dbReference type="NCBIfam" id="NF006346">
    <property type="entry name" value="PRK08573.1"/>
    <property type="match status" value="1"/>
</dbReference>
<feature type="domain" description="Pyridoxamine kinase/Phosphomethylpyrimidine kinase" evidence="5">
    <location>
        <begin position="17"/>
        <end position="260"/>
    </location>
</feature>
<evidence type="ECO:0000313" key="7">
    <source>
        <dbReference type="EMBL" id="RWX73838.1"/>
    </source>
</evidence>
<dbReference type="CDD" id="cd01169">
    <property type="entry name" value="HMPP_kinase"/>
    <property type="match status" value="1"/>
</dbReference>
<dbReference type="NCBIfam" id="TIGR00097">
    <property type="entry name" value="HMP-P_kinase"/>
    <property type="match status" value="1"/>
</dbReference>
<dbReference type="GO" id="GO:0005524">
    <property type="term" value="F:ATP binding"/>
    <property type="evidence" value="ECO:0007669"/>
    <property type="project" value="UniProtKB-KW"/>
</dbReference>